<dbReference type="GeneID" id="9036841"/>
<gene>
    <name evidence="2" type="ORF">Pmar_PMAR007491</name>
</gene>
<dbReference type="OrthoDB" id="2019031at2759"/>
<dbReference type="InParanoid" id="C5M063"/>
<evidence type="ECO:0000313" key="2">
    <source>
        <dbReference type="EMBL" id="EEQ97641.1"/>
    </source>
</evidence>
<dbReference type="SMART" id="SM00952">
    <property type="entry name" value="RAP"/>
    <property type="match status" value="1"/>
</dbReference>
<reference evidence="2 3" key="1">
    <citation type="submission" date="2008-07" db="EMBL/GenBank/DDBJ databases">
        <authorList>
            <person name="El-Sayed N."/>
            <person name="Caler E."/>
            <person name="Inman J."/>
            <person name="Amedeo P."/>
            <person name="Hass B."/>
            <person name="Wortman J."/>
        </authorList>
    </citation>
    <scope>NUCLEOTIDE SEQUENCE [LARGE SCALE GENOMIC DNA]</scope>
    <source>
        <strain evidence="3">ATCC 50983 / TXsc</strain>
    </source>
</reference>
<dbReference type="GO" id="GO:0005759">
    <property type="term" value="C:mitochondrial matrix"/>
    <property type="evidence" value="ECO:0007669"/>
    <property type="project" value="TreeGrafter"/>
</dbReference>
<organism evidence="3">
    <name type="scientific">Perkinsus marinus (strain ATCC 50983 / TXsc)</name>
    <dbReference type="NCBI Taxonomy" id="423536"/>
    <lineage>
        <taxon>Eukaryota</taxon>
        <taxon>Sar</taxon>
        <taxon>Alveolata</taxon>
        <taxon>Perkinsozoa</taxon>
        <taxon>Perkinsea</taxon>
        <taxon>Perkinsida</taxon>
        <taxon>Perkinsidae</taxon>
        <taxon>Perkinsus</taxon>
    </lineage>
</organism>
<sequence>MTSTPWAAGRWRHALRSVRALVVVRQCLPYDPFKLRKTLLDASRRQQKDDVLTICQQVAVPNSAIDASRRMQLLTTALHRLVKHFHGAHAGLVDALCDEVSRSLRLTDIKTNEIADVLWSIGMVGPGPSRTGLLNALRPAIIPLLKEASSSQLSNVACAIAKLDLDWHDEVREVLSQCRDRLGVQGTPAGVVSNMCWAAARSGVRDDAFLREAAAMWLSRDPALVPPSATAMLFWSLGKLAPDEPYVTDLFSTARGHPQLIADFGLRECSSFLCGYAYVATTAPYEGIFKVAMASLKGGPRSHPSTQTITNCCWASATLAKHHESIKSSASCLVGSLVALVLNLQIDAFSPQEVSNILWSTALLLGKDIVVDLAKFLLPHTPEQILAYTAQDLAVCMAALTQADSLGDFESPFVKCALQRIEQSIFDWPSDATHVHAVGQLAWSIAGRPFGEITPLVEWATANPVNAEAFVKVLWCTASTPEAQQGSLWDSRKLVLFLDGFTERHLSESSHFKQQELALITWSLATLRISHQMLEEHCCHQAKDLLLTSGITSSHLSMLLWGLASNYHTSAPASELIQEVVARVRSRELRFAAADSFHVAWSLAAFDVFDPQSLEVLLSAAATFELDGAALQKINQVSMWSSSHGYEPTPMIVELFHRAAGSAQRDASVIDSAFQDQVTTCLRRAIGNSDYEYRVVSEMDLTNLGCPGVIVDLAVTRCESADECSRDEELPLIIEVDGPWHYVRSIGTSLPPGQKLCGKAVLRRNALRRLGYDVEEISFAQWSRLGREERQKYIESILKGRLNAR</sequence>
<feature type="domain" description="RAP" evidence="1">
    <location>
        <begin position="732"/>
        <end position="796"/>
    </location>
</feature>
<dbReference type="GO" id="GO:0035770">
    <property type="term" value="C:ribonucleoprotein granule"/>
    <property type="evidence" value="ECO:0007669"/>
    <property type="project" value="TreeGrafter"/>
</dbReference>
<dbReference type="PROSITE" id="PS51286">
    <property type="entry name" value="RAP"/>
    <property type="match status" value="1"/>
</dbReference>
<dbReference type="GO" id="GO:0003723">
    <property type="term" value="F:RNA binding"/>
    <property type="evidence" value="ECO:0007669"/>
    <property type="project" value="TreeGrafter"/>
</dbReference>
<proteinExistence type="predicted"/>
<dbReference type="OMA" id="AKHHESI"/>
<dbReference type="Pfam" id="PF08373">
    <property type="entry name" value="RAP"/>
    <property type="match status" value="1"/>
</dbReference>
<dbReference type="GO" id="GO:0044528">
    <property type="term" value="P:regulation of mitochondrial mRNA stability"/>
    <property type="evidence" value="ECO:0007669"/>
    <property type="project" value="TreeGrafter"/>
</dbReference>
<accession>C5M063</accession>
<dbReference type="EMBL" id="GG687015">
    <property type="protein sequence ID" value="EEQ97641.1"/>
    <property type="molecule type" value="Genomic_DNA"/>
</dbReference>
<dbReference type="PANTHER" id="PTHR21228:SF40">
    <property type="entry name" value="LD45607P"/>
    <property type="match status" value="1"/>
</dbReference>
<dbReference type="InterPro" id="IPR050870">
    <property type="entry name" value="FAST_kinase"/>
</dbReference>
<protein>
    <recommendedName>
        <fullName evidence="1">RAP domain-containing protein</fullName>
    </recommendedName>
</protein>
<evidence type="ECO:0000259" key="1">
    <source>
        <dbReference type="PROSITE" id="PS51286"/>
    </source>
</evidence>
<evidence type="ECO:0000313" key="3">
    <source>
        <dbReference type="Proteomes" id="UP000007800"/>
    </source>
</evidence>
<dbReference type="Proteomes" id="UP000007800">
    <property type="component" value="Unassembled WGS sequence"/>
</dbReference>
<dbReference type="AlphaFoldDB" id="C5M063"/>
<dbReference type="RefSeq" id="XP_002764924.1">
    <property type="nucleotide sequence ID" value="XM_002764878.1"/>
</dbReference>
<dbReference type="InterPro" id="IPR013584">
    <property type="entry name" value="RAP"/>
</dbReference>
<dbReference type="PANTHER" id="PTHR21228">
    <property type="entry name" value="FAST LEU-RICH DOMAIN-CONTAINING"/>
    <property type="match status" value="1"/>
</dbReference>
<keyword evidence="3" id="KW-1185">Reference proteome</keyword>
<dbReference type="GO" id="GO:0000963">
    <property type="term" value="P:mitochondrial RNA processing"/>
    <property type="evidence" value="ECO:0007669"/>
    <property type="project" value="TreeGrafter"/>
</dbReference>
<name>C5M063_PERM5</name>